<dbReference type="RefSeq" id="WP_188703209.1">
    <property type="nucleotide sequence ID" value="NZ_BMMQ01000014.1"/>
</dbReference>
<dbReference type="Proteomes" id="UP000638043">
    <property type="component" value="Unassembled WGS sequence"/>
</dbReference>
<dbReference type="InterPro" id="IPR016181">
    <property type="entry name" value="Acyl_CoA_acyltransferase"/>
</dbReference>
<evidence type="ECO:0000313" key="3">
    <source>
        <dbReference type="EMBL" id="GGO67547.1"/>
    </source>
</evidence>
<accession>A0ABQ2N5K6</accession>
<dbReference type="Pfam" id="PF00583">
    <property type="entry name" value="Acetyltransf_1"/>
    <property type="match status" value="1"/>
</dbReference>
<evidence type="ECO:0000313" key="4">
    <source>
        <dbReference type="Proteomes" id="UP000638043"/>
    </source>
</evidence>
<dbReference type="InterPro" id="IPR000182">
    <property type="entry name" value="GNAT_dom"/>
</dbReference>
<name>A0ABQ2N5K6_9MICO</name>
<organism evidence="3 4">
    <name type="scientific">Microbacterium nanhaiense</name>
    <dbReference type="NCBI Taxonomy" id="1301026"/>
    <lineage>
        <taxon>Bacteria</taxon>
        <taxon>Bacillati</taxon>
        <taxon>Actinomycetota</taxon>
        <taxon>Actinomycetes</taxon>
        <taxon>Micrococcales</taxon>
        <taxon>Microbacteriaceae</taxon>
        <taxon>Microbacterium</taxon>
    </lineage>
</organism>
<dbReference type="EMBL" id="BMMQ01000014">
    <property type="protein sequence ID" value="GGO67547.1"/>
    <property type="molecule type" value="Genomic_DNA"/>
</dbReference>
<dbReference type="CDD" id="cd04301">
    <property type="entry name" value="NAT_SF"/>
    <property type="match status" value="1"/>
</dbReference>
<evidence type="ECO:0000259" key="2">
    <source>
        <dbReference type="PROSITE" id="PS51186"/>
    </source>
</evidence>
<reference evidence="4" key="1">
    <citation type="journal article" date="2019" name="Int. J. Syst. Evol. Microbiol.">
        <title>The Global Catalogue of Microorganisms (GCM) 10K type strain sequencing project: providing services to taxonomists for standard genome sequencing and annotation.</title>
        <authorList>
            <consortium name="The Broad Institute Genomics Platform"/>
            <consortium name="The Broad Institute Genome Sequencing Center for Infectious Disease"/>
            <person name="Wu L."/>
            <person name="Ma J."/>
        </authorList>
    </citation>
    <scope>NUCLEOTIDE SEQUENCE [LARGE SCALE GENOMIC DNA]</scope>
    <source>
        <strain evidence="4">CGMCC 4.7181</strain>
    </source>
</reference>
<dbReference type="PROSITE" id="PS51186">
    <property type="entry name" value="GNAT"/>
    <property type="match status" value="1"/>
</dbReference>
<protein>
    <recommendedName>
        <fullName evidence="2">N-acetyltransferase domain-containing protein</fullName>
    </recommendedName>
</protein>
<feature type="region of interest" description="Disordered" evidence="1">
    <location>
        <begin position="155"/>
        <end position="185"/>
    </location>
</feature>
<dbReference type="SUPFAM" id="SSF55729">
    <property type="entry name" value="Acyl-CoA N-acyltransferases (Nat)"/>
    <property type="match status" value="1"/>
</dbReference>
<sequence length="185" mass="20774">MRIRYLTDDEVRTRAPEIWRVYDEVFGDQPSYDLWLDGMLLRHAARDRFRFAAALEGDDIVGFSWGYVGAPGQYYSDSVRAAIGDEAADRWQPAFEVVELALLPEHRGSGHGRALLRALLDGIDGPALLSTWDDDTDPAVRLYLSEGWRRIGEHPKADGSRTMQIMGLAGRSRGDAPQPRSDRAE</sequence>
<evidence type="ECO:0000256" key="1">
    <source>
        <dbReference type="SAM" id="MobiDB-lite"/>
    </source>
</evidence>
<dbReference type="Gene3D" id="3.40.630.30">
    <property type="match status" value="1"/>
</dbReference>
<proteinExistence type="predicted"/>
<gene>
    <name evidence="3" type="ORF">GCM10010910_29570</name>
</gene>
<keyword evidence="4" id="KW-1185">Reference proteome</keyword>
<comment type="caution">
    <text evidence="3">The sequence shown here is derived from an EMBL/GenBank/DDBJ whole genome shotgun (WGS) entry which is preliminary data.</text>
</comment>
<feature type="domain" description="N-acetyltransferase" evidence="2">
    <location>
        <begin position="1"/>
        <end position="171"/>
    </location>
</feature>